<dbReference type="AlphaFoldDB" id="A0A4C1YS79"/>
<comment type="caution">
    <text evidence="1">The sequence shown here is derived from an EMBL/GenBank/DDBJ whole genome shotgun (WGS) entry which is preliminary data.</text>
</comment>
<dbReference type="Proteomes" id="UP000299102">
    <property type="component" value="Unassembled WGS sequence"/>
</dbReference>
<evidence type="ECO:0000313" key="2">
    <source>
        <dbReference type="Proteomes" id="UP000299102"/>
    </source>
</evidence>
<protein>
    <submittedName>
        <fullName evidence="1">Uncharacterized protein</fullName>
    </submittedName>
</protein>
<organism evidence="1 2">
    <name type="scientific">Eumeta variegata</name>
    <name type="common">Bagworm moth</name>
    <name type="synonym">Eumeta japonica</name>
    <dbReference type="NCBI Taxonomy" id="151549"/>
    <lineage>
        <taxon>Eukaryota</taxon>
        <taxon>Metazoa</taxon>
        <taxon>Ecdysozoa</taxon>
        <taxon>Arthropoda</taxon>
        <taxon>Hexapoda</taxon>
        <taxon>Insecta</taxon>
        <taxon>Pterygota</taxon>
        <taxon>Neoptera</taxon>
        <taxon>Endopterygota</taxon>
        <taxon>Lepidoptera</taxon>
        <taxon>Glossata</taxon>
        <taxon>Ditrysia</taxon>
        <taxon>Tineoidea</taxon>
        <taxon>Psychidae</taxon>
        <taxon>Oiketicinae</taxon>
        <taxon>Eumeta</taxon>
    </lineage>
</organism>
<accession>A0A4C1YS79</accession>
<keyword evidence="2" id="KW-1185">Reference proteome</keyword>
<evidence type="ECO:0000313" key="1">
    <source>
        <dbReference type="EMBL" id="GBP79341.1"/>
    </source>
</evidence>
<sequence>MCTLADAGTGMSSWLGPGLRLARDIALSVLKSGDLCLPLALVGGYLIFIRRGRVTNGVGAGSLQTATHIVVPNSVAKERRSLLHG</sequence>
<reference evidence="1 2" key="1">
    <citation type="journal article" date="2019" name="Commun. Biol.">
        <title>The bagworm genome reveals a unique fibroin gene that provides high tensile strength.</title>
        <authorList>
            <person name="Kono N."/>
            <person name="Nakamura H."/>
            <person name="Ohtoshi R."/>
            <person name="Tomita M."/>
            <person name="Numata K."/>
            <person name="Arakawa K."/>
        </authorList>
    </citation>
    <scope>NUCLEOTIDE SEQUENCE [LARGE SCALE GENOMIC DNA]</scope>
</reference>
<name>A0A4C1YS79_EUMVA</name>
<dbReference type="EMBL" id="BGZK01001410">
    <property type="protein sequence ID" value="GBP79341.1"/>
    <property type="molecule type" value="Genomic_DNA"/>
</dbReference>
<gene>
    <name evidence="1" type="ORF">EVAR_99565_1</name>
</gene>
<proteinExistence type="predicted"/>